<reference evidence="1" key="1">
    <citation type="submission" date="2022-07" db="EMBL/GenBank/DDBJ databases">
        <authorList>
            <person name="Trinca V."/>
            <person name="Uliana J.V.C."/>
            <person name="Torres T.T."/>
            <person name="Ward R.J."/>
            <person name="Monesi N."/>
        </authorList>
    </citation>
    <scope>NUCLEOTIDE SEQUENCE</scope>
    <source>
        <strain evidence="1">HSMRA1968</strain>
        <tissue evidence="1">Whole embryos</tissue>
    </source>
</reference>
<protein>
    <submittedName>
        <fullName evidence="1">Uncharacterized protein</fullName>
    </submittedName>
</protein>
<evidence type="ECO:0000313" key="1">
    <source>
        <dbReference type="EMBL" id="KAJ6638817.1"/>
    </source>
</evidence>
<comment type="caution">
    <text evidence="1">The sequence shown here is derived from an EMBL/GenBank/DDBJ whole genome shotgun (WGS) entry which is preliminary data.</text>
</comment>
<sequence length="87" mass="9783">MKWWSSNTNNKQTFGSAIAGQKLRESKWFTVDESRILCAVIECGFIVETREGQENDGWFGVAICKTSKVTSNIESAVYMSAVERPQT</sequence>
<dbReference type="EMBL" id="WJQU01000003">
    <property type="protein sequence ID" value="KAJ6638817.1"/>
    <property type="molecule type" value="Genomic_DNA"/>
</dbReference>
<name>A0A9Q0MY86_9DIPT</name>
<keyword evidence="2" id="KW-1185">Reference proteome</keyword>
<dbReference type="OrthoDB" id="6357691at2759"/>
<dbReference type="AlphaFoldDB" id="A0A9Q0MY86"/>
<dbReference type="Proteomes" id="UP001151699">
    <property type="component" value="Chromosome X"/>
</dbReference>
<accession>A0A9Q0MY86</accession>
<evidence type="ECO:0000313" key="2">
    <source>
        <dbReference type="Proteomes" id="UP001151699"/>
    </source>
</evidence>
<organism evidence="1 2">
    <name type="scientific">Pseudolycoriella hygida</name>
    <dbReference type="NCBI Taxonomy" id="35572"/>
    <lineage>
        <taxon>Eukaryota</taxon>
        <taxon>Metazoa</taxon>
        <taxon>Ecdysozoa</taxon>
        <taxon>Arthropoda</taxon>
        <taxon>Hexapoda</taxon>
        <taxon>Insecta</taxon>
        <taxon>Pterygota</taxon>
        <taxon>Neoptera</taxon>
        <taxon>Endopterygota</taxon>
        <taxon>Diptera</taxon>
        <taxon>Nematocera</taxon>
        <taxon>Sciaroidea</taxon>
        <taxon>Sciaridae</taxon>
        <taxon>Pseudolycoriella</taxon>
    </lineage>
</organism>
<proteinExistence type="predicted"/>
<gene>
    <name evidence="1" type="ORF">Bhyg_11555</name>
</gene>